<dbReference type="EMBL" id="JAUESC010000004">
    <property type="protein sequence ID" value="KAK0596197.1"/>
    <property type="molecule type" value="Genomic_DNA"/>
</dbReference>
<reference evidence="1" key="1">
    <citation type="journal article" date="2022" name="Plant J.">
        <title>Strategies of tolerance reflected in two North American maple genomes.</title>
        <authorList>
            <person name="McEvoy S.L."/>
            <person name="Sezen U.U."/>
            <person name="Trouern-Trend A."/>
            <person name="McMahon S.M."/>
            <person name="Schaberg P.G."/>
            <person name="Yang J."/>
            <person name="Wegrzyn J.L."/>
            <person name="Swenson N.G."/>
        </authorList>
    </citation>
    <scope>NUCLEOTIDE SEQUENCE</scope>
    <source>
        <strain evidence="1">NS2018</strain>
    </source>
</reference>
<dbReference type="AlphaFoldDB" id="A0AA39SL86"/>
<evidence type="ECO:0000313" key="2">
    <source>
        <dbReference type="Proteomes" id="UP001168877"/>
    </source>
</evidence>
<keyword evidence="2" id="KW-1185">Reference proteome</keyword>
<dbReference type="Proteomes" id="UP001168877">
    <property type="component" value="Unassembled WGS sequence"/>
</dbReference>
<organism evidence="1 2">
    <name type="scientific">Acer saccharum</name>
    <name type="common">Sugar maple</name>
    <dbReference type="NCBI Taxonomy" id="4024"/>
    <lineage>
        <taxon>Eukaryota</taxon>
        <taxon>Viridiplantae</taxon>
        <taxon>Streptophyta</taxon>
        <taxon>Embryophyta</taxon>
        <taxon>Tracheophyta</taxon>
        <taxon>Spermatophyta</taxon>
        <taxon>Magnoliopsida</taxon>
        <taxon>eudicotyledons</taxon>
        <taxon>Gunneridae</taxon>
        <taxon>Pentapetalae</taxon>
        <taxon>rosids</taxon>
        <taxon>malvids</taxon>
        <taxon>Sapindales</taxon>
        <taxon>Sapindaceae</taxon>
        <taxon>Hippocastanoideae</taxon>
        <taxon>Acereae</taxon>
        <taxon>Acer</taxon>
    </lineage>
</organism>
<dbReference type="PANTHER" id="PTHR15140:SF37">
    <property type="entry name" value="UBIQUITIN-LIKE DOMAIN-CONTAINING PROTEIN"/>
    <property type="match status" value="1"/>
</dbReference>
<dbReference type="Gene3D" id="3.80.10.10">
    <property type="entry name" value="Ribonuclease Inhibitor"/>
    <property type="match status" value="1"/>
</dbReference>
<protein>
    <submittedName>
        <fullName evidence="1">Uncharacterized protein</fullName>
    </submittedName>
</protein>
<gene>
    <name evidence="1" type="ORF">LWI29_013525</name>
</gene>
<accession>A0AA39SL86</accession>
<reference evidence="1" key="2">
    <citation type="submission" date="2023-06" db="EMBL/GenBank/DDBJ databases">
        <authorList>
            <person name="Swenson N.G."/>
            <person name="Wegrzyn J.L."/>
            <person name="Mcevoy S.L."/>
        </authorList>
    </citation>
    <scope>NUCLEOTIDE SEQUENCE</scope>
    <source>
        <strain evidence="1">NS2018</strain>
        <tissue evidence="1">Leaf</tissue>
    </source>
</reference>
<dbReference type="PANTHER" id="PTHR15140">
    <property type="entry name" value="TUBULIN-SPECIFIC CHAPERONE E"/>
    <property type="match status" value="1"/>
</dbReference>
<dbReference type="InterPro" id="IPR032675">
    <property type="entry name" value="LRR_dom_sf"/>
</dbReference>
<name>A0AA39SL86_ACESA</name>
<sequence length="318" mass="37213">MLRDLYLLGILPYYVIDVHFLPPNLRKLTLSLSQLTCDPMPVLGKLPHLIRLRLFGDSYTGKQITCLSGGFLKLRLLNLWKLLLQDWTVEEGAMPCLNELEIRDCYNMKPPEGLKNVTTLRELVITNSSTKKIYLIKGRDFDGYVLSPLEHILNQISDGSGKYEEGWFIPNKLFSPQVLNPTTMAVSEMREALNQLASTHNVEYFIFGFNAHEMTMDDPEKYAFIRKQLKDLEDDGRLTTKWFTFVDESWSTIMANDFLNKFFPELNDPQWFFKMYKPVRDDPHYKDPRDQNFTRDLAKVRKRMLDSYSAYCFTWVGI</sequence>
<dbReference type="SUPFAM" id="SSF52047">
    <property type="entry name" value="RNI-like"/>
    <property type="match status" value="1"/>
</dbReference>
<proteinExistence type="predicted"/>
<comment type="caution">
    <text evidence="1">The sequence shown here is derived from an EMBL/GenBank/DDBJ whole genome shotgun (WGS) entry which is preliminary data.</text>
</comment>
<evidence type="ECO:0000313" key="1">
    <source>
        <dbReference type="EMBL" id="KAK0596197.1"/>
    </source>
</evidence>